<feature type="transmembrane region" description="Helical" evidence="2">
    <location>
        <begin position="40"/>
        <end position="63"/>
    </location>
</feature>
<organism evidence="4 5">
    <name type="scientific">Dyadobacter fanqingshengii</name>
    <dbReference type="NCBI Taxonomy" id="2906443"/>
    <lineage>
        <taxon>Bacteria</taxon>
        <taxon>Pseudomonadati</taxon>
        <taxon>Bacteroidota</taxon>
        <taxon>Cytophagia</taxon>
        <taxon>Cytophagales</taxon>
        <taxon>Spirosomataceae</taxon>
        <taxon>Dyadobacter</taxon>
    </lineage>
</organism>
<dbReference type="InterPro" id="IPR003362">
    <property type="entry name" value="Bact_transf"/>
</dbReference>
<sequence>MTFLKQPTESCEKPTRTITRSFSDIVNAVYFKIGKRVLDIFLAATGLIILSPLFVFIYSVLWFETKGNVFFFQLRPGLNEKIFVLNKFRTLSDVQRKSYLPNDQPVVLPFGRLLRQSSLDEIPQLWNVLKGDMSLIGPRPLLPEYLDLYNPEQHMRHDVLPGITGWAQVNGRTAIAWEKKFELDIWYVKNQSFGLDMKILYLTFIMIFKRPGKQTHSSFKRFTGS</sequence>
<evidence type="ECO:0000256" key="1">
    <source>
        <dbReference type="ARBA" id="ARBA00006464"/>
    </source>
</evidence>
<gene>
    <name evidence="4" type="ORF">LXM24_19700</name>
</gene>
<evidence type="ECO:0000256" key="2">
    <source>
        <dbReference type="SAM" id="Phobius"/>
    </source>
</evidence>
<feature type="domain" description="Bacterial sugar transferase" evidence="3">
    <location>
        <begin position="35"/>
        <end position="208"/>
    </location>
</feature>
<evidence type="ECO:0000313" key="4">
    <source>
        <dbReference type="EMBL" id="MCF0042337.1"/>
    </source>
</evidence>
<keyword evidence="2" id="KW-1133">Transmembrane helix</keyword>
<reference evidence="4" key="1">
    <citation type="submission" date="2021-12" db="EMBL/GenBank/DDBJ databases">
        <title>Novel species in genus Dyadobacter.</title>
        <authorList>
            <person name="Ma C."/>
        </authorList>
    </citation>
    <scope>NUCLEOTIDE SEQUENCE</scope>
    <source>
        <strain evidence="4">CY399</strain>
    </source>
</reference>
<dbReference type="AlphaFoldDB" id="A0A9X1TI17"/>
<dbReference type="Pfam" id="PF02397">
    <property type="entry name" value="Bac_transf"/>
    <property type="match status" value="1"/>
</dbReference>
<name>A0A9X1TI17_9BACT</name>
<dbReference type="EMBL" id="JAJTTA010000003">
    <property type="protein sequence ID" value="MCF0042337.1"/>
    <property type="molecule type" value="Genomic_DNA"/>
</dbReference>
<dbReference type="GO" id="GO:0016780">
    <property type="term" value="F:phosphotransferase activity, for other substituted phosphate groups"/>
    <property type="evidence" value="ECO:0007669"/>
    <property type="project" value="TreeGrafter"/>
</dbReference>
<keyword evidence="4" id="KW-0808">Transferase</keyword>
<evidence type="ECO:0000313" key="5">
    <source>
        <dbReference type="Proteomes" id="UP001139700"/>
    </source>
</evidence>
<keyword evidence="2" id="KW-0812">Transmembrane</keyword>
<evidence type="ECO:0000259" key="3">
    <source>
        <dbReference type="Pfam" id="PF02397"/>
    </source>
</evidence>
<proteinExistence type="inferred from homology"/>
<comment type="caution">
    <text evidence="4">The sequence shown here is derived from an EMBL/GenBank/DDBJ whole genome shotgun (WGS) entry which is preliminary data.</text>
</comment>
<dbReference type="PANTHER" id="PTHR30576">
    <property type="entry name" value="COLANIC BIOSYNTHESIS UDP-GLUCOSE LIPID CARRIER TRANSFERASE"/>
    <property type="match status" value="1"/>
</dbReference>
<dbReference type="RefSeq" id="WP_234615191.1">
    <property type="nucleotide sequence ID" value="NZ_CP098806.1"/>
</dbReference>
<accession>A0A9X1TI17</accession>
<keyword evidence="5" id="KW-1185">Reference proteome</keyword>
<comment type="similarity">
    <text evidence="1">Belongs to the bacterial sugar transferase family.</text>
</comment>
<protein>
    <submittedName>
        <fullName evidence="4">Sugar transferase</fullName>
    </submittedName>
</protein>
<dbReference type="PANTHER" id="PTHR30576:SF8">
    <property type="entry name" value="UNDECAPRENYL-PHOSPHATE GALACTOSE PHOSPHOTRANSFERASE"/>
    <property type="match status" value="1"/>
</dbReference>
<dbReference type="Proteomes" id="UP001139700">
    <property type="component" value="Unassembled WGS sequence"/>
</dbReference>
<keyword evidence="2" id="KW-0472">Membrane</keyword>